<dbReference type="PANTHER" id="PTHR46552">
    <property type="entry name" value="NADH-UBIQUINONE OXIDOREDUCTASE CHAIN 2"/>
    <property type="match status" value="1"/>
</dbReference>
<comment type="similarity">
    <text evidence="2 17">Belongs to the complex I subunit 2 family.</text>
</comment>
<dbReference type="GeneID" id="3950367"/>
<keyword evidence="6 17" id="KW-0679">Respiratory chain</keyword>
<evidence type="ECO:0000256" key="7">
    <source>
        <dbReference type="ARBA" id="ARBA00022692"/>
    </source>
</evidence>
<comment type="function">
    <text evidence="17">Core subunit of the mitochondrial membrane respiratory chain NADH dehydrogenase (Complex I) which catalyzes electron transfer from NADH through the respiratory chain, using ubiquinone as an electron acceptor. Essential for the catalytic activity and assembly of complex I.</text>
</comment>
<keyword evidence="8 17" id="KW-0999">Mitochondrion inner membrane</keyword>
<evidence type="ECO:0000256" key="6">
    <source>
        <dbReference type="ARBA" id="ARBA00022660"/>
    </source>
</evidence>
<dbReference type="CTD" id="4536"/>
<keyword evidence="9 17" id="KW-1278">Translocase</keyword>
<feature type="domain" description="NADH:quinone oxidoreductase/Mrp antiporter transmembrane" evidence="18">
    <location>
        <begin position="26"/>
        <end position="285"/>
    </location>
</feature>
<protein>
    <recommendedName>
        <fullName evidence="4 17">NADH-ubiquinone oxidoreductase chain 2</fullName>
        <ecNumber evidence="3 17">7.1.1.2</ecNumber>
    </recommendedName>
</protein>
<feature type="transmembrane region" description="Helical" evidence="17">
    <location>
        <begin position="201"/>
        <end position="218"/>
    </location>
</feature>
<name>Q2ABI9_SEPOF</name>
<evidence type="ECO:0000259" key="18">
    <source>
        <dbReference type="Pfam" id="PF00361"/>
    </source>
</evidence>
<dbReference type="EC" id="7.1.1.2" evidence="3 17"/>
<evidence type="ECO:0000256" key="15">
    <source>
        <dbReference type="ARBA" id="ARBA00023136"/>
    </source>
</evidence>
<evidence type="ECO:0000256" key="9">
    <source>
        <dbReference type="ARBA" id="ARBA00022967"/>
    </source>
</evidence>
<keyword evidence="12 17" id="KW-0520">NAD</keyword>
<dbReference type="EMBL" id="AB240155">
    <property type="protein sequence ID" value="BAE80060.1"/>
    <property type="molecule type" value="Genomic_DNA"/>
</dbReference>
<gene>
    <name evidence="19" type="primary">ND2</name>
</gene>
<feature type="transmembrane region" description="Helical" evidence="17">
    <location>
        <begin position="348"/>
        <end position="366"/>
    </location>
</feature>
<evidence type="ECO:0000256" key="12">
    <source>
        <dbReference type="ARBA" id="ARBA00023027"/>
    </source>
</evidence>
<dbReference type="RefSeq" id="YP_514794.2">
    <property type="nucleotide sequence ID" value="NC_007895.1"/>
</dbReference>
<feature type="transmembrane region" description="Helical" evidence="17">
    <location>
        <begin position="95"/>
        <end position="116"/>
    </location>
</feature>
<dbReference type="PRINTS" id="PR01436">
    <property type="entry name" value="NADHDHGNASE2"/>
</dbReference>
<dbReference type="InterPro" id="IPR050175">
    <property type="entry name" value="Complex_I_Subunit_2"/>
</dbReference>
<dbReference type="GO" id="GO:0005743">
    <property type="term" value="C:mitochondrial inner membrane"/>
    <property type="evidence" value="ECO:0007669"/>
    <property type="project" value="UniProtKB-SubCell"/>
</dbReference>
<accession>Q2ABI9</accession>
<comment type="subcellular location">
    <subcellularLocation>
        <location evidence="1 17">Mitochondrion inner membrane</location>
        <topology evidence="1 17">Multi-pass membrane protein</topology>
    </subcellularLocation>
</comment>
<keyword evidence="14 17" id="KW-0496">Mitochondrion</keyword>
<evidence type="ECO:0000256" key="1">
    <source>
        <dbReference type="ARBA" id="ARBA00004448"/>
    </source>
</evidence>
<evidence type="ECO:0000313" key="19">
    <source>
        <dbReference type="EMBL" id="BAE80060.1"/>
    </source>
</evidence>
<keyword evidence="11 17" id="KW-1133">Transmembrane helix</keyword>
<keyword evidence="10 17" id="KW-0249">Electron transport</keyword>
<evidence type="ECO:0000256" key="11">
    <source>
        <dbReference type="ARBA" id="ARBA00022989"/>
    </source>
</evidence>
<evidence type="ECO:0000256" key="14">
    <source>
        <dbReference type="ARBA" id="ARBA00023128"/>
    </source>
</evidence>
<dbReference type="GO" id="GO:0008137">
    <property type="term" value="F:NADH dehydrogenase (ubiquinone) activity"/>
    <property type="evidence" value="ECO:0007669"/>
    <property type="project" value="UniProtKB-EC"/>
</dbReference>
<comment type="catalytic activity">
    <reaction evidence="16 17">
        <text>a ubiquinone + NADH + 5 H(+)(in) = a ubiquinol + NAD(+) + 4 H(+)(out)</text>
        <dbReference type="Rhea" id="RHEA:29091"/>
        <dbReference type="Rhea" id="RHEA-COMP:9565"/>
        <dbReference type="Rhea" id="RHEA-COMP:9566"/>
        <dbReference type="ChEBI" id="CHEBI:15378"/>
        <dbReference type="ChEBI" id="CHEBI:16389"/>
        <dbReference type="ChEBI" id="CHEBI:17976"/>
        <dbReference type="ChEBI" id="CHEBI:57540"/>
        <dbReference type="ChEBI" id="CHEBI:57945"/>
        <dbReference type="EC" id="7.1.1.2"/>
    </reaction>
</comment>
<feature type="transmembrane region" description="Helical" evidence="17">
    <location>
        <begin position="269"/>
        <end position="292"/>
    </location>
</feature>
<dbReference type="InterPro" id="IPR003917">
    <property type="entry name" value="NADH_UbQ_OxRdtase_chain2"/>
</dbReference>
<keyword evidence="13 17" id="KW-0830">Ubiquinone</keyword>
<evidence type="ECO:0000256" key="10">
    <source>
        <dbReference type="ARBA" id="ARBA00022982"/>
    </source>
</evidence>
<evidence type="ECO:0000256" key="2">
    <source>
        <dbReference type="ARBA" id="ARBA00007012"/>
    </source>
</evidence>
<evidence type="ECO:0000256" key="5">
    <source>
        <dbReference type="ARBA" id="ARBA00022448"/>
    </source>
</evidence>
<dbReference type="Pfam" id="PF00361">
    <property type="entry name" value="Proton_antipo_M"/>
    <property type="match status" value="1"/>
</dbReference>
<evidence type="ECO:0000256" key="3">
    <source>
        <dbReference type="ARBA" id="ARBA00012944"/>
    </source>
</evidence>
<geneLocation type="mitochondrion" evidence="19"/>
<feature type="transmembrane region" description="Helical" evidence="17">
    <location>
        <begin position="176"/>
        <end position="195"/>
    </location>
</feature>
<sequence length="375" mass="43361">MNNKFFPSNFLFILIMIMGTLTTLSSSHWLTMWMGLELNLMGFLPLMNIKGKMLEAEASMKYFIIQSLGSSVLIISSLIMYNYSLSWHSMFNSNLSILLILSLILKLGGAPMHFWLPNLTKQMTWLILFLILTWQKLAPLFMIMLINSNLNTIIVISLLSAVFGSISMLNQTNMQLIITYSSISHLGWMLSMIMLNSSLTFLYFIVYIIISIPLLNLLSTQTSNYLYSLTHKNKINNLIIPSLILSLAGMPPLLGFLSKLLMLISLMKMNFIILTLFMFIASLISLYFYLSMTLMTIIKSYYLFNNYTTTKPYNFIIMINLFSIFIFYFMINTMNIYAMIILNKSQSYWNIMFHFWYLISFISHLAKINNSKSVG</sequence>
<feature type="transmembrane region" description="Helical" evidence="17">
    <location>
        <begin position="313"/>
        <end position="342"/>
    </location>
</feature>
<reference evidence="19" key="1">
    <citation type="journal article" date="2006" name="Mol. Phylogenet. Evol.">
        <title>Extensive mitochondrial gene arrangements in coleoid Cephalopoda and their phylogenetic implications.</title>
        <authorList>
            <person name="Akasaki T."/>
            <person name="Nikaido M."/>
            <person name="Tsuchiya K."/>
            <person name="Segawa S."/>
            <person name="Hasegawa M."/>
            <person name="Okada N."/>
        </authorList>
    </citation>
    <scope>NUCLEOTIDE SEQUENCE</scope>
</reference>
<feature type="transmembrane region" description="Helical" evidence="17">
    <location>
        <begin position="5"/>
        <end position="24"/>
    </location>
</feature>
<feature type="transmembrane region" description="Helical" evidence="17">
    <location>
        <begin position="152"/>
        <end position="169"/>
    </location>
</feature>
<feature type="transmembrane region" description="Helical" evidence="17">
    <location>
        <begin position="123"/>
        <end position="146"/>
    </location>
</feature>
<dbReference type="InterPro" id="IPR001750">
    <property type="entry name" value="ND/Mrp_TM"/>
</dbReference>
<feature type="transmembrane region" description="Helical" evidence="17">
    <location>
        <begin position="30"/>
        <end position="49"/>
    </location>
</feature>
<evidence type="ECO:0000256" key="4">
    <source>
        <dbReference type="ARBA" id="ARBA00021008"/>
    </source>
</evidence>
<organism evidence="19">
    <name type="scientific">Sepia officinalis</name>
    <name type="common">Common cuttlefish</name>
    <dbReference type="NCBI Taxonomy" id="6610"/>
    <lineage>
        <taxon>Eukaryota</taxon>
        <taxon>Metazoa</taxon>
        <taxon>Spiralia</taxon>
        <taxon>Lophotrochozoa</taxon>
        <taxon>Mollusca</taxon>
        <taxon>Cephalopoda</taxon>
        <taxon>Coleoidea</taxon>
        <taxon>Decapodiformes</taxon>
        <taxon>Sepiida</taxon>
        <taxon>Sepiina</taxon>
        <taxon>Sepiidae</taxon>
        <taxon>Sepia</taxon>
    </lineage>
</organism>
<feature type="transmembrane region" description="Helical" evidence="17">
    <location>
        <begin position="238"/>
        <end position="257"/>
    </location>
</feature>
<evidence type="ECO:0000256" key="16">
    <source>
        <dbReference type="ARBA" id="ARBA00049551"/>
    </source>
</evidence>
<proteinExistence type="inferred from homology"/>
<evidence type="ECO:0000256" key="17">
    <source>
        <dbReference type="RuleBase" id="RU003403"/>
    </source>
</evidence>
<evidence type="ECO:0000256" key="8">
    <source>
        <dbReference type="ARBA" id="ARBA00022792"/>
    </source>
</evidence>
<dbReference type="PANTHER" id="PTHR46552:SF1">
    <property type="entry name" value="NADH-UBIQUINONE OXIDOREDUCTASE CHAIN 2"/>
    <property type="match status" value="1"/>
</dbReference>
<evidence type="ECO:0000256" key="13">
    <source>
        <dbReference type="ARBA" id="ARBA00023075"/>
    </source>
</evidence>
<dbReference type="GO" id="GO:0006120">
    <property type="term" value="P:mitochondrial electron transport, NADH to ubiquinone"/>
    <property type="evidence" value="ECO:0007669"/>
    <property type="project" value="InterPro"/>
</dbReference>
<dbReference type="AlphaFoldDB" id="Q2ABI9"/>
<keyword evidence="15 17" id="KW-0472">Membrane</keyword>
<feature type="transmembrane region" description="Helical" evidence="17">
    <location>
        <begin position="61"/>
        <end position="83"/>
    </location>
</feature>
<keyword evidence="7 17" id="KW-0812">Transmembrane</keyword>
<keyword evidence="5" id="KW-0813">Transport</keyword>